<dbReference type="EMBL" id="JBHSPB010000039">
    <property type="protein sequence ID" value="MFC5724932.1"/>
    <property type="molecule type" value="Genomic_DNA"/>
</dbReference>
<gene>
    <name evidence="2" type="ORF">ACFP1Z_32785</name>
</gene>
<dbReference type="RefSeq" id="WP_390321577.1">
    <property type="nucleotide sequence ID" value="NZ_JBHSPB010000039.1"/>
</dbReference>
<comment type="caution">
    <text evidence="2">The sequence shown here is derived from an EMBL/GenBank/DDBJ whole genome shotgun (WGS) entry which is preliminary data.</text>
</comment>
<evidence type="ECO:0000313" key="2">
    <source>
        <dbReference type="EMBL" id="MFC5724932.1"/>
    </source>
</evidence>
<reference evidence="3" key="1">
    <citation type="journal article" date="2019" name="Int. J. Syst. Evol. Microbiol.">
        <title>The Global Catalogue of Microorganisms (GCM) 10K type strain sequencing project: providing services to taxonomists for standard genome sequencing and annotation.</title>
        <authorList>
            <consortium name="The Broad Institute Genomics Platform"/>
            <consortium name="The Broad Institute Genome Sequencing Center for Infectious Disease"/>
            <person name="Wu L."/>
            <person name="Ma J."/>
        </authorList>
    </citation>
    <scope>NUCLEOTIDE SEQUENCE [LARGE SCALE GENOMIC DNA]</scope>
    <source>
        <strain evidence="3">CGMCC 4.7304</strain>
    </source>
</reference>
<dbReference type="Proteomes" id="UP001596083">
    <property type="component" value="Unassembled WGS sequence"/>
</dbReference>
<name>A0ABW0Z955_9ACTN</name>
<protein>
    <submittedName>
        <fullName evidence="2">Uncharacterized protein</fullName>
    </submittedName>
</protein>
<organism evidence="2 3">
    <name type="scientific">Streptomyces gamaensis</name>
    <dbReference type="NCBI Taxonomy" id="1763542"/>
    <lineage>
        <taxon>Bacteria</taxon>
        <taxon>Bacillati</taxon>
        <taxon>Actinomycetota</taxon>
        <taxon>Actinomycetes</taxon>
        <taxon>Kitasatosporales</taxon>
        <taxon>Streptomycetaceae</taxon>
        <taxon>Streptomyces</taxon>
    </lineage>
</organism>
<proteinExistence type="predicted"/>
<accession>A0ABW0Z955</accession>
<sequence length="192" mass="20589">MDALQHACRPPWLKLPESGQGRDTMAVPEPGRWIPGGQGVHMVEAGDRHGWDAVRMPAAYACAVLDALGQDTGAVIDDQLNGVYYWLVPTRALVLPPVRDCPFDVLGNGTSIAVPGLARQRPVTWRVQPLPDRILTCPRTLSAAIITAGLATTGEAAGQRRRVSCTPPQHGHWSAPGPAGPLRRRSPGPPWP</sequence>
<evidence type="ECO:0000256" key="1">
    <source>
        <dbReference type="SAM" id="MobiDB-lite"/>
    </source>
</evidence>
<evidence type="ECO:0000313" key="3">
    <source>
        <dbReference type="Proteomes" id="UP001596083"/>
    </source>
</evidence>
<feature type="region of interest" description="Disordered" evidence="1">
    <location>
        <begin position="156"/>
        <end position="192"/>
    </location>
</feature>
<keyword evidence="3" id="KW-1185">Reference proteome</keyword>